<proteinExistence type="predicted"/>
<keyword evidence="2" id="KW-1185">Reference proteome</keyword>
<dbReference type="GO" id="GO:0005975">
    <property type="term" value="P:carbohydrate metabolic process"/>
    <property type="evidence" value="ECO:0007669"/>
    <property type="project" value="InterPro"/>
</dbReference>
<name>A0A1B7IMC7_9ENTR</name>
<dbReference type="InterPro" id="IPR011013">
    <property type="entry name" value="Gal_mutarotase_sf_dom"/>
</dbReference>
<dbReference type="InterPro" id="IPR008183">
    <property type="entry name" value="Aldose_1/G6P_1-epimerase"/>
</dbReference>
<dbReference type="Pfam" id="PF01263">
    <property type="entry name" value="Aldose_epim"/>
    <property type="match status" value="1"/>
</dbReference>
<dbReference type="PATRIC" id="fig|1354251.4.peg.2849"/>
<dbReference type="CDD" id="cd09021">
    <property type="entry name" value="Aldose_epim_Ec_YphB"/>
    <property type="match status" value="1"/>
</dbReference>
<sequence>MQSLLLENSHLRLVVAPEGAAILSLDSLAHQLPILHPGEKALFPMLPLANRVAGNHFLLHGETITLPESPVDEQFFLHGDGWLKSWQVETEDSKQIVLTLDSQHECGFDYHARLNYRLEGKRFIAELVLTHRGSKPMVYGLGFHPFFHLTPTTHVQFGATGFWPEGENHLPLEWRDQLTAQTNFITAKIPDNQWLNVGYSGWNGTVLIESGEMRLQLKCATPYLMVFRMVDEPFICLEPQSHPVNAHNMAGQPGLVLLGAGESTQLQMEIAVLS</sequence>
<dbReference type="SUPFAM" id="SSF74650">
    <property type="entry name" value="Galactose mutarotase-like"/>
    <property type="match status" value="1"/>
</dbReference>
<dbReference type="RefSeq" id="WP_064560323.1">
    <property type="nucleotide sequence ID" value="NZ_LXER01000022.1"/>
</dbReference>
<dbReference type="Proteomes" id="UP000078410">
    <property type="component" value="Unassembled WGS sequence"/>
</dbReference>
<dbReference type="InterPro" id="IPR014718">
    <property type="entry name" value="GH-type_carb-bd"/>
</dbReference>
<dbReference type="GO" id="GO:0030246">
    <property type="term" value="F:carbohydrate binding"/>
    <property type="evidence" value="ECO:0007669"/>
    <property type="project" value="InterPro"/>
</dbReference>
<reference evidence="1 2" key="1">
    <citation type="submission" date="2016-04" db="EMBL/GenBank/DDBJ databases">
        <title>ATOL: Assembling a taxonomically balanced genome-scale reconstruction of the evolutionary history of the Enterobacteriaceae.</title>
        <authorList>
            <person name="Plunkett G.III."/>
            <person name="Neeno-Eckwall E.C."/>
            <person name="Glasner J.D."/>
            <person name="Perna N.T."/>
        </authorList>
    </citation>
    <scope>NUCLEOTIDE SEQUENCE [LARGE SCALE GENOMIC DNA]</scope>
    <source>
        <strain evidence="1 2">ATCC 51605</strain>
    </source>
</reference>
<dbReference type="EC" id="5.-.-.-" evidence="1"/>
<organism evidence="1 2">
    <name type="scientific">Buttiauxella brennerae ATCC 51605</name>
    <dbReference type="NCBI Taxonomy" id="1354251"/>
    <lineage>
        <taxon>Bacteria</taxon>
        <taxon>Pseudomonadati</taxon>
        <taxon>Pseudomonadota</taxon>
        <taxon>Gammaproteobacteria</taxon>
        <taxon>Enterobacterales</taxon>
        <taxon>Enterobacteriaceae</taxon>
        <taxon>Buttiauxella</taxon>
    </lineage>
</organism>
<protein>
    <submittedName>
        <fullName evidence="1">Aldose 1-/glucose-6-phosphate 1-epimerase</fullName>
        <ecNumber evidence="1">5.-.-.-</ecNumber>
    </submittedName>
</protein>
<evidence type="ECO:0000313" key="2">
    <source>
        <dbReference type="Proteomes" id="UP000078410"/>
    </source>
</evidence>
<accession>A0A1B7IMC7</accession>
<dbReference type="AlphaFoldDB" id="A0A1B7IMC7"/>
<evidence type="ECO:0000313" key="1">
    <source>
        <dbReference type="EMBL" id="OAT30737.1"/>
    </source>
</evidence>
<dbReference type="Gene3D" id="2.70.98.10">
    <property type="match status" value="1"/>
</dbReference>
<dbReference type="OrthoDB" id="9808779at2"/>
<dbReference type="EMBL" id="LXER01000022">
    <property type="protein sequence ID" value="OAT30737.1"/>
    <property type="molecule type" value="Genomic_DNA"/>
</dbReference>
<keyword evidence="1" id="KW-0413">Isomerase</keyword>
<dbReference type="GO" id="GO:0016853">
    <property type="term" value="F:isomerase activity"/>
    <property type="evidence" value="ECO:0007669"/>
    <property type="project" value="UniProtKB-KW"/>
</dbReference>
<gene>
    <name evidence="1" type="ORF">M975_2768</name>
</gene>
<comment type="caution">
    <text evidence="1">The sequence shown here is derived from an EMBL/GenBank/DDBJ whole genome shotgun (WGS) entry which is preliminary data.</text>
</comment>